<dbReference type="AlphaFoldDB" id="A0A645ADY3"/>
<reference evidence="1" key="1">
    <citation type="submission" date="2019-08" db="EMBL/GenBank/DDBJ databases">
        <authorList>
            <person name="Kucharzyk K."/>
            <person name="Murdoch R.W."/>
            <person name="Higgins S."/>
            <person name="Loffler F."/>
        </authorList>
    </citation>
    <scope>NUCLEOTIDE SEQUENCE</scope>
</reference>
<gene>
    <name evidence="1" type="ORF">SDC9_98163</name>
</gene>
<evidence type="ECO:0000313" key="1">
    <source>
        <dbReference type="EMBL" id="MPM51415.1"/>
    </source>
</evidence>
<dbReference type="EMBL" id="VSSQ01013405">
    <property type="protein sequence ID" value="MPM51415.1"/>
    <property type="molecule type" value="Genomic_DNA"/>
</dbReference>
<protein>
    <submittedName>
        <fullName evidence="1">Uncharacterized protein</fullName>
    </submittedName>
</protein>
<organism evidence="1">
    <name type="scientific">bioreactor metagenome</name>
    <dbReference type="NCBI Taxonomy" id="1076179"/>
    <lineage>
        <taxon>unclassified sequences</taxon>
        <taxon>metagenomes</taxon>
        <taxon>ecological metagenomes</taxon>
    </lineage>
</organism>
<proteinExistence type="predicted"/>
<accession>A0A645ADY3</accession>
<name>A0A645ADY3_9ZZZZ</name>
<sequence>MPREHKEIRANVLHIHRRMRNRLRAVHQRDNAALFGDLHHLLHRHHRAQRVGHMADGDDLGAVVDELLVFVQADLPLVVHRNHAQLCALGLGQLLPRHDIGVVLQVRDDDLVALAHVLATPALGHQIDGLGGAAHKDHLVHIGRVDEAPHHLARMLVCIGRAGSQGMRRAVDVGVFMLVEMRDALNHLARLVRGGGVVQPDQLLAVDALRQNRKIAPHRVHVKPRVARLANLRCRLRTMRMGLGWRDESAGQRDRIHKVKAWFGAGVCNGMRSTCRHGRHR</sequence>
<comment type="caution">
    <text evidence="1">The sequence shown here is derived from an EMBL/GenBank/DDBJ whole genome shotgun (WGS) entry which is preliminary data.</text>
</comment>